<accession>A0A8H7WF50</accession>
<protein>
    <submittedName>
        <fullName evidence="2">Uncharacterized protein</fullName>
    </submittedName>
</protein>
<evidence type="ECO:0000313" key="3">
    <source>
        <dbReference type="Proteomes" id="UP000664132"/>
    </source>
</evidence>
<keyword evidence="1" id="KW-1133">Transmembrane helix</keyword>
<name>A0A8H7WF50_9HELO</name>
<dbReference type="EMBL" id="JAFJYH010000032">
    <property type="protein sequence ID" value="KAG4423588.1"/>
    <property type="molecule type" value="Genomic_DNA"/>
</dbReference>
<dbReference type="AlphaFoldDB" id="A0A8H7WF50"/>
<organism evidence="2 3">
    <name type="scientific">Cadophora malorum</name>
    <dbReference type="NCBI Taxonomy" id="108018"/>
    <lineage>
        <taxon>Eukaryota</taxon>
        <taxon>Fungi</taxon>
        <taxon>Dikarya</taxon>
        <taxon>Ascomycota</taxon>
        <taxon>Pezizomycotina</taxon>
        <taxon>Leotiomycetes</taxon>
        <taxon>Helotiales</taxon>
        <taxon>Ploettnerulaceae</taxon>
        <taxon>Cadophora</taxon>
    </lineage>
</organism>
<evidence type="ECO:0000313" key="2">
    <source>
        <dbReference type="EMBL" id="KAG4423588.1"/>
    </source>
</evidence>
<proteinExistence type="predicted"/>
<reference evidence="2" key="1">
    <citation type="submission" date="2021-02" db="EMBL/GenBank/DDBJ databases">
        <title>Genome sequence Cadophora malorum strain M34.</title>
        <authorList>
            <person name="Stefanovic E."/>
            <person name="Vu D."/>
            <person name="Scully C."/>
            <person name="Dijksterhuis J."/>
            <person name="Roader J."/>
            <person name="Houbraken J."/>
        </authorList>
    </citation>
    <scope>NUCLEOTIDE SEQUENCE</scope>
    <source>
        <strain evidence="2">M34</strain>
    </source>
</reference>
<keyword evidence="1" id="KW-0812">Transmembrane</keyword>
<keyword evidence="3" id="KW-1185">Reference proteome</keyword>
<dbReference type="Proteomes" id="UP000664132">
    <property type="component" value="Unassembled WGS sequence"/>
</dbReference>
<comment type="caution">
    <text evidence="2">The sequence shown here is derived from an EMBL/GenBank/DDBJ whole genome shotgun (WGS) entry which is preliminary data.</text>
</comment>
<feature type="transmembrane region" description="Helical" evidence="1">
    <location>
        <begin position="182"/>
        <end position="206"/>
    </location>
</feature>
<keyword evidence="1" id="KW-0472">Membrane</keyword>
<feature type="transmembrane region" description="Helical" evidence="1">
    <location>
        <begin position="12"/>
        <end position="31"/>
    </location>
</feature>
<feature type="transmembrane region" description="Helical" evidence="1">
    <location>
        <begin position="212"/>
        <end position="234"/>
    </location>
</feature>
<feature type="transmembrane region" description="Helical" evidence="1">
    <location>
        <begin position="255"/>
        <end position="278"/>
    </location>
</feature>
<evidence type="ECO:0000256" key="1">
    <source>
        <dbReference type="SAM" id="Phobius"/>
    </source>
</evidence>
<sequence length="279" mass="29320">MLLSSVQKIFTLVVFSSAAVCCAVLGILLLVQDNIAKAGIATLTFNFTNIHLPNHAQAKIHANSVPDLLQPLASEAQGAASVLATAIATAANNAQSAAGAVATAATAAIEGSIPRNCSLGTKGFCVGFANHTQQCSKFPLNVSRIIPEAVISFVADDFQALQPLAGILARVTQTNVEYCLRFGLGFILIMGAILVVLIFTPLFSFVHFLMKFGISLVSGVVFCVLLLAPTVILYEVQKNILNLQPLIQVEKGVAISYGWGASGCAILMMLLVITTAIFI</sequence>
<gene>
    <name evidence="2" type="ORF">IFR04_003270</name>
</gene>
<dbReference type="OrthoDB" id="3439813at2759"/>